<dbReference type="PANTHER" id="PTHR24006:SF888">
    <property type="entry name" value="UBIQUITIN CARBOXYL-TERMINAL HYDROLASE 30"/>
    <property type="match status" value="1"/>
</dbReference>
<dbReference type="InterPro" id="IPR001394">
    <property type="entry name" value="Peptidase_C19_UCH"/>
</dbReference>
<comment type="caution">
    <text evidence="9">The sequence shown here is derived from an EMBL/GenBank/DDBJ whole genome shotgun (WGS) entry which is preliminary data.</text>
</comment>
<dbReference type="EC" id="3.4.19.12" evidence="3"/>
<dbReference type="InterPro" id="IPR050164">
    <property type="entry name" value="Peptidase_C19"/>
</dbReference>
<evidence type="ECO:0000256" key="3">
    <source>
        <dbReference type="ARBA" id="ARBA00012759"/>
    </source>
</evidence>
<dbReference type="PROSITE" id="PS50235">
    <property type="entry name" value="USP_3"/>
    <property type="match status" value="1"/>
</dbReference>
<name>A0A9P6NMV7_9BASI</name>
<dbReference type="PANTHER" id="PTHR24006">
    <property type="entry name" value="UBIQUITIN CARBOXYL-TERMINAL HYDROLASE"/>
    <property type="match status" value="1"/>
</dbReference>
<dbReference type="Pfam" id="PF00443">
    <property type="entry name" value="UCH"/>
    <property type="match status" value="1"/>
</dbReference>
<accession>A0A9P6NMV7</accession>
<evidence type="ECO:0000259" key="8">
    <source>
        <dbReference type="PROSITE" id="PS50235"/>
    </source>
</evidence>
<comment type="catalytic activity">
    <reaction evidence="1">
        <text>Thiol-dependent hydrolysis of ester, thioester, amide, peptide and isopeptide bonds formed by the C-terminal Gly of ubiquitin (a 76-residue protein attached to proteins as an intracellular targeting signal).</text>
        <dbReference type="EC" id="3.4.19.12"/>
    </reaction>
</comment>
<keyword evidence="6" id="KW-0378">Hydrolase</keyword>
<dbReference type="CDD" id="cd02257">
    <property type="entry name" value="Peptidase_C19"/>
    <property type="match status" value="1"/>
</dbReference>
<feature type="domain" description="USP" evidence="8">
    <location>
        <begin position="1"/>
        <end position="131"/>
    </location>
</feature>
<dbReference type="InterPro" id="IPR028889">
    <property type="entry name" value="USP"/>
</dbReference>
<evidence type="ECO:0000256" key="5">
    <source>
        <dbReference type="ARBA" id="ARBA00022786"/>
    </source>
</evidence>
<keyword evidence="7" id="KW-0788">Thiol protease</keyword>
<evidence type="ECO:0000313" key="9">
    <source>
        <dbReference type="EMBL" id="KAG0146371.1"/>
    </source>
</evidence>
<dbReference type="GO" id="GO:0004843">
    <property type="term" value="F:cysteine-type deubiquitinase activity"/>
    <property type="evidence" value="ECO:0007669"/>
    <property type="project" value="UniProtKB-EC"/>
</dbReference>
<keyword evidence="4" id="KW-0645">Protease</keyword>
<dbReference type="GO" id="GO:0005829">
    <property type="term" value="C:cytosol"/>
    <property type="evidence" value="ECO:0007669"/>
    <property type="project" value="TreeGrafter"/>
</dbReference>
<organism evidence="9 10">
    <name type="scientific">Cronartium quercuum f. sp. fusiforme G11</name>
    <dbReference type="NCBI Taxonomy" id="708437"/>
    <lineage>
        <taxon>Eukaryota</taxon>
        <taxon>Fungi</taxon>
        <taxon>Dikarya</taxon>
        <taxon>Basidiomycota</taxon>
        <taxon>Pucciniomycotina</taxon>
        <taxon>Pucciniomycetes</taxon>
        <taxon>Pucciniales</taxon>
        <taxon>Coleosporiaceae</taxon>
        <taxon>Cronartium</taxon>
    </lineage>
</organism>
<keyword evidence="5" id="KW-0833">Ubl conjugation pathway</keyword>
<protein>
    <recommendedName>
        <fullName evidence="3">ubiquitinyl hydrolase 1</fullName>
        <ecNumber evidence="3">3.4.19.12</ecNumber>
    </recommendedName>
</protein>
<evidence type="ECO:0000313" key="10">
    <source>
        <dbReference type="Proteomes" id="UP000886653"/>
    </source>
</evidence>
<dbReference type="InterPro" id="IPR038765">
    <property type="entry name" value="Papain-like_cys_pep_sf"/>
</dbReference>
<gene>
    <name evidence="9" type="ORF">CROQUDRAFT_657538</name>
</gene>
<proteinExistence type="inferred from homology"/>
<keyword evidence="10" id="KW-1185">Reference proteome</keyword>
<evidence type="ECO:0000256" key="1">
    <source>
        <dbReference type="ARBA" id="ARBA00000707"/>
    </source>
</evidence>
<dbReference type="Gene3D" id="3.90.70.10">
    <property type="entry name" value="Cysteine proteinases"/>
    <property type="match status" value="1"/>
</dbReference>
<dbReference type="AlphaFoldDB" id="A0A9P6NMV7"/>
<dbReference type="SUPFAM" id="SSF54001">
    <property type="entry name" value="Cysteine proteinases"/>
    <property type="match status" value="1"/>
</dbReference>
<dbReference type="EMBL" id="MU167262">
    <property type="protein sequence ID" value="KAG0146371.1"/>
    <property type="molecule type" value="Genomic_DNA"/>
</dbReference>
<evidence type="ECO:0000256" key="6">
    <source>
        <dbReference type="ARBA" id="ARBA00022801"/>
    </source>
</evidence>
<sequence length="142" mass="16101">MPLDTLTENEIYPILSRATTKQTMFSRPPDALIIHLSRSSYYAGGMILKNDCRVTFPEILILDRFTTTPELCRRAEAPISKLGPTRSDPQYVFRRMRGKAGWYQISDDDVQPCSAREALSANPTILMYQRLGHDNLMMKGSG</sequence>
<evidence type="ECO:0000256" key="7">
    <source>
        <dbReference type="ARBA" id="ARBA00022807"/>
    </source>
</evidence>
<reference evidence="9" key="1">
    <citation type="submission" date="2013-11" db="EMBL/GenBank/DDBJ databases">
        <title>Genome sequence of the fusiform rust pathogen reveals effectors for host alternation and coevolution with pine.</title>
        <authorList>
            <consortium name="DOE Joint Genome Institute"/>
            <person name="Smith K."/>
            <person name="Pendleton A."/>
            <person name="Kubisiak T."/>
            <person name="Anderson C."/>
            <person name="Salamov A."/>
            <person name="Aerts A."/>
            <person name="Riley R."/>
            <person name="Clum A."/>
            <person name="Lindquist E."/>
            <person name="Ence D."/>
            <person name="Campbell M."/>
            <person name="Kronenberg Z."/>
            <person name="Feau N."/>
            <person name="Dhillon B."/>
            <person name="Hamelin R."/>
            <person name="Burleigh J."/>
            <person name="Smith J."/>
            <person name="Yandell M."/>
            <person name="Nelson C."/>
            <person name="Grigoriev I."/>
            <person name="Davis J."/>
        </authorList>
    </citation>
    <scope>NUCLEOTIDE SEQUENCE</scope>
    <source>
        <strain evidence="9">G11</strain>
    </source>
</reference>
<dbReference type="GO" id="GO:0016579">
    <property type="term" value="P:protein deubiquitination"/>
    <property type="evidence" value="ECO:0007669"/>
    <property type="project" value="InterPro"/>
</dbReference>
<dbReference type="Proteomes" id="UP000886653">
    <property type="component" value="Unassembled WGS sequence"/>
</dbReference>
<dbReference type="GO" id="GO:0006508">
    <property type="term" value="P:proteolysis"/>
    <property type="evidence" value="ECO:0007669"/>
    <property type="project" value="UniProtKB-KW"/>
</dbReference>
<dbReference type="GO" id="GO:0005634">
    <property type="term" value="C:nucleus"/>
    <property type="evidence" value="ECO:0007669"/>
    <property type="project" value="TreeGrafter"/>
</dbReference>
<dbReference type="OrthoDB" id="2020758at2759"/>
<evidence type="ECO:0000256" key="4">
    <source>
        <dbReference type="ARBA" id="ARBA00022670"/>
    </source>
</evidence>
<comment type="similarity">
    <text evidence="2">Belongs to the peptidase C19 family.</text>
</comment>
<evidence type="ECO:0000256" key="2">
    <source>
        <dbReference type="ARBA" id="ARBA00009085"/>
    </source>
</evidence>